<name>A0A2G5B6B8_COERN</name>
<sequence>MGVSRHRSWLFQLFGGSSSSAADEAAGPQSPEPGDDNDDSDDFSGARARRRRVMTHSTSEVSHLLGRLRLEEDILPRATGLEDVVDVSGEDEERASRPSLSVAEVRQQTLDALNGSQRARPSFSSGLSTSPQRASAERSTVTHLSTPPRPAGLGVSIAHRDLPQANDTSQLLDTGSLGRKRRAQLSVSSAADSSTPSFWVPPPVLHSSNPTSTIRSPRNSGDSIDVASTAHRSSGDRFRSAAGSPWELVRLADSRGFPISPSRSGSPPARLGFFEDSSVPDSDELTVAARKSLSLRMSHTSFLQAEPLPESDDIDIANTRSGNPEFTRSDSSASQIARDPLSAAYSLARPRTANPTVSKRRSLLRQLNPISAKSDASVPPANYLERTSGASSHHRHSRSESSNVISAVAVPQSPPLLEGKPTTNNQPAVPQPSSGVRRTKKWWSAMLG</sequence>
<dbReference type="AlphaFoldDB" id="A0A2G5B6B8"/>
<organism evidence="2 3">
    <name type="scientific">Coemansia reversa (strain ATCC 12441 / NRRL 1564)</name>
    <dbReference type="NCBI Taxonomy" id="763665"/>
    <lineage>
        <taxon>Eukaryota</taxon>
        <taxon>Fungi</taxon>
        <taxon>Fungi incertae sedis</taxon>
        <taxon>Zoopagomycota</taxon>
        <taxon>Kickxellomycotina</taxon>
        <taxon>Kickxellomycetes</taxon>
        <taxon>Kickxellales</taxon>
        <taxon>Kickxellaceae</taxon>
        <taxon>Coemansia</taxon>
    </lineage>
</organism>
<dbReference type="OrthoDB" id="5599102at2759"/>
<evidence type="ECO:0000256" key="1">
    <source>
        <dbReference type="SAM" id="MobiDB-lite"/>
    </source>
</evidence>
<evidence type="ECO:0000313" key="3">
    <source>
        <dbReference type="Proteomes" id="UP000242474"/>
    </source>
</evidence>
<feature type="compositionally biased region" description="Low complexity" evidence="1">
    <location>
        <begin position="184"/>
        <end position="197"/>
    </location>
</feature>
<feature type="region of interest" description="Disordered" evidence="1">
    <location>
        <begin position="312"/>
        <end position="335"/>
    </location>
</feature>
<feature type="region of interest" description="Disordered" evidence="1">
    <location>
        <begin position="367"/>
        <end position="441"/>
    </location>
</feature>
<feature type="compositionally biased region" description="Polar residues" evidence="1">
    <location>
        <begin position="421"/>
        <end position="436"/>
    </location>
</feature>
<dbReference type="EMBL" id="KZ303516">
    <property type="protein sequence ID" value="PIA14548.1"/>
    <property type="molecule type" value="Genomic_DNA"/>
</dbReference>
<feature type="region of interest" description="Disordered" evidence="1">
    <location>
        <begin position="18"/>
        <end position="240"/>
    </location>
</feature>
<feature type="compositionally biased region" description="Low complexity" evidence="1">
    <location>
        <begin position="18"/>
        <end position="27"/>
    </location>
</feature>
<dbReference type="Proteomes" id="UP000242474">
    <property type="component" value="Unassembled WGS sequence"/>
</dbReference>
<protein>
    <submittedName>
        <fullName evidence="2">Uncharacterized protein</fullName>
    </submittedName>
</protein>
<evidence type="ECO:0000313" key="2">
    <source>
        <dbReference type="EMBL" id="PIA14548.1"/>
    </source>
</evidence>
<feature type="compositionally biased region" description="Polar residues" evidence="1">
    <location>
        <begin position="206"/>
        <end position="222"/>
    </location>
</feature>
<feature type="compositionally biased region" description="Polar residues" evidence="1">
    <location>
        <begin position="318"/>
        <end position="335"/>
    </location>
</feature>
<gene>
    <name evidence="2" type="ORF">COEREDRAFT_82677</name>
</gene>
<feature type="compositionally biased region" description="Acidic residues" evidence="1">
    <location>
        <begin position="33"/>
        <end position="42"/>
    </location>
</feature>
<proteinExistence type="predicted"/>
<accession>A0A2G5B6B8</accession>
<reference evidence="2 3" key="1">
    <citation type="journal article" date="2015" name="Genome Biol. Evol.">
        <title>Phylogenomic analyses indicate that early fungi evolved digesting cell walls of algal ancestors of land plants.</title>
        <authorList>
            <person name="Chang Y."/>
            <person name="Wang S."/>
            <person name="Sekimoto S."/>
            <person name="Aerts A.L."/>
            <person name="Choi C."/>
            <person name="Clum A."/>
            <person name="LaButti K.M."/>
            <person name="Lindquist E.A."/>
            <person name="Yee Ngan C."/>
            <person name="Ohm R.A."/>
            <person name="Salamov A.A."/>
            <person name="Grigoriev I.V."/>
            <person name="Spatafora J.W."/>
            <person name="Berbee M.L."/>
        </authorList>
    </citation>
    <scope>NUCLEOTIDE SEQUENCE [LARGE SCALE GENOMIC DNA]</scope>
    <source>
        <strain evidence="2 3">NRRL 1564</strain>
    </source>
</reference>
<keyword evidence="3" id="KW-1185">Reference proteome</keyword>
<feature type="compositionally biased region" description="Polar residues" evidence="1">
    <location>
        <begin position="106"/>
        <end position="145"/>
    </location>
</feature>
<feature type="compositionally biased region" description="Acidic residues" evidence="1">
    <location>
        <begin position="83"/>
        <end position="93"/>
    </location>
</feature>